<dbReference type="RefSeq" id="WP_173415674.1">
    <property type="nucleotide sequence ID" value="NZ_CP054139.1"/>
</dbReference>
<sequence>MKSKFLLIAALLLSTTLFAQDQKPKLAYPFEDEIKAFKQQDSLAMPKAGGYLFIGSSSIRKWVDLPKHFANKPIVMRGVGGSQISQWVKYYMPSVVYPYKPSKIFIYVGDNDIAAGAGAQSVYDNFVTLLGMIKQNLPNAKVYFLSMKWSPSRAKYYNEVALGDMMIDAYIKTQKNVTYIDMNTTLLTPASKPDSAMFQKDMLHLNLDGYDRWEKVIAGYF</sequence>
<feature type="signal peptide" evidence="1">
    <location>
        <begin position="1"/>
        <end position="19"/>
    </location>
</feature>
<evidence type="ECO:0000256" key="1">
    <source>
        <dbReference type="SAM" id="SignalP"/>
    </source>
</evidence>
<feature type="chain" id="PRO_5028967293" description="SGNH hydrolase-type esterase domain-containing protein" evidence="1">
    <location>
        <begin position="20"/>
        <end position="221"/>
    </location>
</feature>
<reference evidence="3 4" key="1">
    <citation type="submission" date="2020-05" db="EMBL/GenBank/DDBJ databases">
        <title>Mucilaginibacter mali sp. nov.</title>
        <authorList>
            <person name="Kim H.S."/>
            <person name="Lee K.C."/>
            <person name="Suh M.K."/>
            <person name="Kim J.-S."/>
            <person name="Han K.-I."/>
            <person name="Eom M.K."/>
            <person name="Shin Y.K."/>
            <person name="Lee J.-S."/>
        </authorList>
    </citation>
    <scope>NUCLEOTIDE SEQUENCE [LARGE SCALE GENOMIC DNA]</scope>
    <source>
        <strain evidence="3 4">G2-14</strain>
    </source>
</reference>
<protein>
    <recommendedName>
        <fullName evidence="2">SGNH hydrolase-type esterase domain-containing protein</fullName>
    </recommendedName>
</protein>
<dbReference type="SUPFAM" id="SSF52266">
    <property type="entry name" value="SGNH hydrolase"/>
    <property type="match status" value="1"/>
</dbReference>
<dbReference type="Proteomes" id="UP000505355">
    <property type="component" value="Chromosome"/>
</dbReference>
<dbReference type="AlphaFoldDB" id="A0A7D4Q235"/>
<keyword evidence="4" id="KW-1185">Reference proteome</keyword>
<accession>A0A7D4Q235</accession>
<evidence type="ECO:0000313" key="4">
    <source>
        <dbReference type="Proteomes" id="UP000505355"/>
    </source>
</evidence>
<proteinExistence type="predicted"/>
<dbReference type="InterPro" id="IPR036514">
    <property type="entry name" value="SGNH_hydro_sf"/>
</dbReference>
<gene>
    <name evidence="3" type="ORF">HQ865_15005</name>
</gene>
<organism evidence="3 4">
    <name type="scientific">Mucilaginibacter mali</name>
    <dbReference type="NCBI Taxonomy" id="2740462"/>
    <lineage>
        <taxon>Bacteria</taxon>
        <taxon>Pseudomonadati</taxon>
        <taxon>Bacteroidota</taxon>
        <taxon>Sphingobacteriia</taxon>
        <taxon>Sphingobacteriales</taxon>
        <taxon>Sphingobacteriaceae</taxon>
        <taxon>Mucilaginibacter</taxon>
    </lineage>
</organism>
<name>A0A7D4Q235_9SPHI</name>
<evidence type="ECO:0000259" key="2">
    <source>
        <dbReference type="Pfam" id="PF13472"/>
    </source>
</evidence>
<keyword evidence="1" id="KW-0732">Signal</keyword>
<dbReference type="EMBL" id="CP054139">
    <property type="protein sequence ID" value="QKJ31006.1"/>
    <property type="molecule type" value="Genomic_DNA"/>
</dbReference>
<feature type="domain" description="SGNH hydrolase-type esterase" evidence="2">
    <location>
        <begin position="60"/>
        <end position="211"/>
    </location>
</feature>
<dbReference type="Gene3D" id="3.40.50.1110">
    <property type="entry name" value="SGNH hydrolase"/>
    <property type="match status" value="1"/>
</dbReference>
<evidence type="ECO:0000313" key="3">
    <source>
        <dbReference type="EMBL" id="QKJ31006.1"/>
    </source>
</evidence>
<dbReference type="GO" id="GO:0016788">
    <property type="term" value="F:hydrolase activity, acting on ester bonds"/>
    <property type="evidence" value="ECO:0007669"/>
    <property type="project" value="UniProtKB-ARBA"/>
</dbReference>
<dbReference type="KEGG" id="mmab:HQ865_15005"/>
<dbReference type="Pfam" id="PF13472">
    <property type="entry name" value="Lipase_GDSL_2"/>
    <property type="match status" value="1"/>
</dbReference>
<dbReference type="InterPro" id="IPR013830">
    <property type="entry name" value="SGNH_hydro"/>
</dbReference>